<name>A0AAD4HYS3_9PEZI</name>
<dbReference type="AlphaFoldDB" id="A0AAD4HYS3"/>
<keyword evidence="3" id="KW-1185">Reference proteome</keyword>
<protein>
    <submittedName>
        <fullName evidence="2">Uncharacterized protein</fullName>
    </submittedName>
</protein>
<gene>
    <name evidence="2" type="ORF">NEMBOFW57_008274</name>
</gene>
<dbReference type="EMBL" id="JAHCVI010000004">
    <property type="protein sequence ID" value="KAG7285978.1"/>
    <property type="molecule type" value="Genomic_DNA"/>
</dbReference>
<feature type="signal peptide" evidence="1">
    <location>
        <begin position="1"/>
        <end position="17"/>
    </location>
</feature>
<sequence length="87" mass="9305">MKLTLLIAAALAAPSVAAPVLAEDNKVTARDYASHGNDARDTYTTYGSYTPPANGYSTYGSYPPPANGYSTYGSYKRAVDWVKSLFT</sequence>
<evidence type="ECO:0000313" key="3">
    <source>
        <dbReference type="Proteomes" id="UP001197093"/>
    </source>
</evidence>
<organism evidence="2 3">
    <name type="scientific">Staphylotrichum longicolle</name>
    <dbReference type="NCBI Taxonomy" id="669026"/>
    <lineage>
        <taxon>Eukaryota</taxon>
        <taxon>Fungi</taxon>
        <taxon>Dikarya</taxon>
        <taxon>Ascomycota</taxon>
        <taxon>Pezizomycotina</taxon>
        <taxon>Sordariomycetes</taxon>
        <taxon>Sordariomycetidae</taxon>
        <taxon>Sordariales</taxon>
        <taxon>Chaetomiaceae</taxon>
        <taxon>Staphylotrichum</taxon>
    </lineage>
</organism>
<comment type="caution">
    <text evidence="2">The sequence shown here is derived from an EMBL/GenBank/DDBJ whole genome shotgun (WGS) entry which is preliminary data.</text>
</comment>
<feature type="chain" id="PRO_5042232081" evidence="1">
    <location>
        <begin position="18"/>
        <end position="87"/>
    </location>
</feature>
<evidence type="ECO:0000313" key="2">
    <source>
        <dbReference type="EMBL" id="KAG7285978.1"/>
    </source>
</evidence>
<dbReference type="Proteomes" id="UP001197093">
    <property type="component" value="Unassembled WGS sequence"/>
</dbReference>
<proteinExistence type="predicted"/>
<keyword evidence="1" id="KW-0732">Signal</keyword>
<accession>A0AAD4HYS3</accession>
<reference evidence="2" key="1">
    <citation type="submission" date="2023-02" db="EMBL/GenBank/DDBJ databases">
        <authorList>
            <person name="Palmer J.M."/>
        </authorList>
    </citation>
    <scope>NUCLEOTIDE SEQUENCE</scope>
    <source>
        <strain evidence="2">FW57</strain>
    </source>
</reference>
<evidence type="ECO:0000256" key="1">
    <source>
        <dbReference type="SAM" id="SignalP"/>
    </source>
</evidence>